<dbReference type="GeneID" id="5001002"/>
<feature type="non-terminal residue" evidence="1">
    <location>
        <position position="1"/>
    </location>
</feature>
<dbReference type="OrthoDB" id="495721at2759"/>
<evidence type="ECO:0000313" key="2">
    <source>
        <dbReference type="Proteomes" id="UP000001568"/>
    </source>
</evidence>
<dbReference type="InterPro" id="IPR029044">
    <property type="entry name" value="Nucleotide-diphossugar_trans"/>
</dbReference>
<dbReference type="KEGG" id="olu:OSTLU_92415"/>
<dbReference type="RefSeq" id="XP_001416616.1">
    <property type="nucleotide sequence ID" value="XM_001416579.1"/>
</dbReference>
<gene>
    <name evidence="1" type="ORF">OSTLU_92415</name>
</gene>
<dbReference type="Proteomes" id="UP000001568">
    <property type="component" value="Chromosome 3"/>
</dbReference>
<protein>
    <submittedName>
        <fullName evidence="1">Uncharacterized protein</fullName>
    </submittedName>
</protein>
<accession>A4RU59</accession>
<dbReference type="EMBL" id="CP000583">
    <property type="protein sequence ID" value="ABO94909.1"/>
    <property type="molecule type" value="Genomic_DNA"/>
</dbReference>
<evidence type="ECO:0000313" key="1">
    <source>
        <dbReference type="EMBL" id="ABO94909.1"/>
    </source>
</evidence>
<organism evidence="1 2">
    <name type="scientific">Ostreococcus lucimarinus (strain CCE9901)</name>
    <dbReference type="NCBI Taxonomy" id="436017"/>
    <lineage>
        <taxon>Eukaryota</taxon>
        <taxon>Viridiplantae</taxon>
        <taxon>Chlorophyta</taxon>
        <taxon>Mamiellophyceae</taxon>
        <taxon>Mamiellales</taxon>
        <taxon>Bathycoccaceae</taxon>
        <taxon>Ostreococcus</taxon>
    </lineage>
</organism>
<dbReference type="Gene3D" id="3.90.550.10">
    <property type="entry name" value="Spore Coat Polysaccharide Biosynthesis Protein SpsA, Chain A"/>
    <property type="match status" value="1"/>
</dbReference>
<name>A4RU59_OSTLU</name>
<sequence>LKTFYPGDQTVRNASESWARLMFSRDGFSFGRMYEQRFETQVRIDAKDGAIEETKEGYTVQGKIPDRPKFTTKLKTSDMLKDEYNRAGRQKKCYFYVELEEPVLVLHDDGDELRHHLELDAHDLEFEQFKCTYFHGVQRPVNGGSIESGKWEIKDERESGGKVAIMSSATTLTMLSAYHRTLVNHQAFAKHHGYASILALVSRDTLAGRSGKFAKHMAMGVQTLKKDHDMTCHVDLDAWFASWDPLSYYSKNWPGDKNLFFGDTGQVWLNSGLMCARSVDWTVDFFERVLNAVHEKGMDENSNPVKFGFKRDQPAMWHVLATEWAQKDNIPYLGTKCPRWDSCNPDSNPIECWHWCFWDAFQRRPKGWDGLHDLNKLSNVYLDPQENEPKMHRMCLASCQSVLSRANMALCSTITGSAGCLPKDVDKMSLCDGRGCLQQLTSKGGAWLKHTGHQHWRDVLPRCIPRNSQESEREKRSYLSLCDTKRTV</sequence>
<reference evidence="1 2" key="1">
    <citation type="journal article" date="2007" name="Proc. Natl. Acad. Sci. U.S.A.">
        <title>The tiny eukaryote Ostreococcus provides genomic insights into the paradox of plankton speciation.</title>
        <authorList>
            <person name="Palenik B."/>
            <person name="Grimwood J."/>
            <person name="Aerts A."/>
            <person name="Rouze P."/>
            <person name="Salamov A."/>
            <person name="Putnam N."/>
            <person name="Dupont C."/>
            <person name="Jorgensen R."/>
            <person name="Derelle E."/>
            <person name="Rombauts S."/>
            <person name="Zhou K."/>
            <person name="Otillar R."/>
            <person name="Merchant S.S."/>
            <person name="Podell S."/>
            <person name="Gaasterland T."/>
            <person name="Napoli C."/>
            <person name="Gendler K."/>
            <person name="Manuell A."/>
            <person name="Tai V."/>
            <person name="Vallon O."/>
            <person name="Piganeau G."/>
            <person name="Jancek S."/>
            <person name="Heijde M."/>
            <person name="Jabbari K."/>
            <person name="Bowler C."/>
            <person name="Lohr M."/>
            <person name="Robbens S."/>
            <person name="Werner G."/>
            <person name="Dubchak I."/>
            <person name="Pazour G.J."/>
            <person name="Ren Q."/>
            <person name="Paulsen I."/>
            <person name="Delwiche C."/>
            <person name="Schmutz J."/>
            <person name="Rokhsar D."/>
            <person name="Van de Peer Y."/>
            <person name="Moreau H."/>
            <person name="Grigoriev I.V."/>
        </authorList>
    </citation>
    <scope>NUCLEOTIDE SEQUENCE [LARGE SCALE GENOMIC DNA]</scope>
    <source>
        <strain evidence="1 2">CCE9901</strain>
    </source>
</reference>
<dbReference type="OMA" id="HTGHQHW"/>
<dbReference type="AlphaFoldDB" id="A4RU59"/>
<keyword evidence="2" id="KW-1185">Reference proteome</keyword>
<proteinExistence type="predicted"/>
<dbReference type="HOGENOM" id="CLU_043884_0_0_1"/>